<name>A0A4V2F5E9_9FLAO</name>
<gene>
    <name evidence="1" type="ORF">EV197_2717</name>
</gene>
<organism evidence="1 2">
    <name type="scientific">Aquimarina brevivitae</name>
    <dbReference type="NCBI Taxonomy" id="323412"/>
    <lineage>
        <taxon>Bacteria</taxon>
        <taxon>Pseudomonadati</taxon>
        <taxon>Bacteroidota</taxon>
        <taxon>Flavobacteriia</taxon>
        <taxon>Flavobacteriales</taxon>
        <taxon>Flavobacteriaceae</taxon>
        <taxon>Aquimarina</taxon>
    </lineage>
</organism>
<proteinExistence type="predicted"/>
<evidence type="ECO:0000313" key="1">
    <source>
        <dbReference type="EMBL" id="RZS92579.1"/>
    </source>
</evidence>
<dbReference type="Proteomes" id="UP000292262">
    <property type="component" value="Unassembled WGS sequence"/>
</dbReference>
<dbReference type="Pfam" id="PF11009">
    <property type="entry name" value="BrxC"/>
    <property type="match status" value="1"/>
</dbReference>
<protein>
    <submittedName>
        <fullName evidence="1">Bacillithiol system protein YtxJ</fullName>
    </submittedName>
</protein>
<dbReference type="Gene3D" id="3.40.30.10">
    <property type="entry name" value="Glutaredoxin"/>
    <property type="match status" value="1"/>
</dbReference>
<sequence length="132" mass="15243">MNLFSKIFGSGEANKNEEKKTIPWKSLTTMEQLDTIEKESKTRPQVIFKHSTRCGISRMALNGFERGFGYQDNQVDLYFLDLLNYRDLSQEIASRFQVWHESPQMIIIKNGETVAHQSHSAINAELINPHLD</sequence>
<reference evidence="1 2" key="1">
    <citation type="submission" date="2019-02" db="EMBL/GenBank/DDBJ databases">
        <title>Genomic Encyclopedia of Type Strains, Phase IV (KMG-IV): sequencing the most valuable type-strain genomes for metagenomic binning, comparative biology and taxonomic classification.</title>
        <authorList>
            <person name="Goeker M."/>
        </authorList>
    </citation>
    <scope>NUCLEOTIDE SEQUENCE [LARGE SCALE GENOMIC DNA]</scope>
    <source>
        <strain evidence="1 2">DSM 17196</strain>
    </source>
</reference>
<dbReference type="AlphaFoldDB" id="A0A4V2F5E9"/>
<dbReference type="InterPro" id="IPR022551">
    <property type="entry name" value="BrxC"/>
</dbReference>
<dbReference type="SUPFAM" id="SSF52833">
    <property type="entry name" value="Thioredoxin-like"/>
    <property type="match status" value="1"/>
</dbReference>
<dbReference type="NCBIfam" id="TIGR04019">
    <property type="entry name" value="B_thiol_YtxJ"/>
    <property type="match status" value="1"/>
</dbReference>
<dbReference type="RefSeq" id="WP_130287256.1">
    <property type="nucleotide sequence ID" value="NZ_SGXE01000003.1"/>
</dbReference>
<comment type="caution">
    <text evidence="1">The sequence shown here is derived from an EMBL/GenBank/DDBJ whole genome shotgun (WGS) entry which is preliminary data.</text>
</comment>
<dbReference type="InterPro" id="IPR036249">
    <property type="entry name" value="Thioredoxin-like_sf"/>
</dbReference>
<dbReference type="OrthoDB" id="677051at2"/>
<dbReference type="EMBL" id="SGXE01000003">
    <property type="protein sequence ID" value="RZS92579.1"/>
    <property type="molecule type" value="Genomic_DNA"/>
</dbReference>
<evidence type="ECO:0000313" key="2">
    <source>
        <dbReference type="Proteomes" id="UP000292262"/>
    </source>
</evidence>
<keyword evidence="2" id="KW-1185">Reference proteome</keyword>
<accession>A0A4V2F5E9</accession>